<sequence>MAPLSEEEENYLWLALLLKGMTARAVRTYFDRNFPPTYLPSTLNTYYDILDDLKFKTVLNQTQWNLLFPKTGVPDSTTFDVTLMICLIRNLTCIAQPITGYDSLPLTVETTPGADLARIKWYRNILAHHDRNKMVTSDFNTAWSIISDTVGRLGDQQMKQECKELKVKILDQSNQEIMLEIKQLQKEMEELVLKDPISLHIRGDVDMVTWCLYHCNSNVNHCLDDGTSPLFFACLNGHTEVEGQSEVVQILINNKADINKCKDTGALPLCIACEKGRPEVVKILINNKADINKCDYVEVSPLFFAGQEGHTEVVQMLINNKANIKRCRDTGSSPLYIACYKEHNEVVKI</sequence>
<dbReference type="InterPro" id="IPR036770">
    <property type="entry name" value="Ankyrin_rpt-contain_sf"/>
</dbReference>
<keyword evidence="2 3" id="KW-0040">ANK repeat</keyword>
<keyword evidence="4" id="KW-0175">Coiled coil</keyword>
<dbReference type="InterPro" id="IPR041249">
    <property type="entry name" value="HEPN_DZIP3"/>
</dbReference>
<feature type="repeat" description="ANK" evidence="3">
    <location>
        <begin position="264"/>
        <end position="296"/>
    </location>
</feature>
<feature type="coiled-coil region" evidence="4">
    <location>
        <begin position="167"/>
        <end position="194"/>
    </location>
</feature>
<evidence type="ECO:0000259" key="5">
    <source>
        <dbReference type="Pfam" id="PF18738"/>
    </source>
</evidence>
<dbReference type="PANTHER" id="PTHR24198:SF165">
    <property type="entry name" value="ANKYRIN REPEAT-CONTAINING PROTEIN-RELATED"/>
    <property type="match status" value="1"/>
</dbReference>
<evidence type="ECO:0000256" key="3">
    <source>
        <dbReference type="PROSITE-ProRule" id="PRU00023"/>
    </source>
</evidence>
<accession>A0A6J8D765</accession>
<dbReference type="PANTHER" id="PTHR24198">
    <property type="entry name" value="ANKYRIN REPEAT AND PROTEIN KINASE DOMAIN-CONTAINING PROTEIN"/>
    <property type="match status" value="1"/>
</dbReference>
<gene>
    <name evidence="6" type="ORF">MCOR_37778</name>
</gene>
<organism evidence="6 7">
    <name type="scientific">Mytilus coruscus</name>
    <name type="common">Sea mussel</name>
    <dbReference type="NCBI Taxonomy" id="42192"/>
    <lineage>
        <taxon>Eukaryota</taxon>
        <taxon>Metazoa</taxon>
        <taxon>Spiralia</taxon>
        <taxon>Lophotrochozoa</taxon>
        <taxon>Mollusca</taxon>
        <taxon>Bivalvia</taxon>
        <taxon>Autobranchia</taxon>
        <taxon>Pteriomorphia</taxon>
        <taxon>Mytilida</taxon>
        <taxon>Mytiloidea</taxon>
        <taxon>Mytilidae</taxon>
        <taxon>Mytilinae</taxon>
        <taxon>Mytilus</taxon>
    </lineage>
</organism>
<dbReference type="SUPFAM" id="SSF48403">
    <property type="entry name" value="Ankyrin repeat"/>
    <property type="match status" value="1"/>
</dbReference>
<feature type="repeat" description="ANK" evidence="3">
    <location>
        <begin position="225"/>
        <end position="263"/>
    </location>
</feature>
<proteinExistence type="predicted"/>
<dbReference type="PROSITE" id="PS50297">
    <property type="entry name" value="ANK_REP_REGION"/>
    <property type="match status" value="2"/>
</dbReference>
<dbReference type="AlphaFoldDB" id="A0A6J8D765"/>
<name>A0A6J8D765_MYTCO</name>
<dbReference type="SMART" id="SM00248">
    <property type="entry name" value="ANK"/>
    <property type="match status" value="3"/>
</dbReference>
<evidence type="ECO:0000313" key="6">
    <source>
        <dbReference type="EMBL" id="CAC5403935.1"/>
    </source>
</evidence>
<evidence type="ECO:0000256" key="1">
    <source>
        <dbReference type="ARBA" id="ARBA00022737"/>
    </source>
</evidence>
<dbReference type="EMBL" id="CACVKT020006892">
    <property type="protein sequence ID" value="CAC5403935.1"/>
    <property type="molecule type" value="Genomic_DNA"/>
</dbReference>
<dbReference type="Gene3D" id="1.25.40.20">
    <property type="entry name" value="Ankyrin repeat-containing domain"/>
    <property type="match status" value="1"/>
</dbReference>
<dbReference type="Pfam" id="PF18738">
    <property type="entry name" value="HEPN_DZIP3"/>
    <property type="match status" value="1"/>
</dbReference>
<keyword evidence="7" id="KW-1185">Reference proteome</keyword>
<evidence type="ECO:0000256" key="2">
    <source>
        <dbReference type="ARBA" id="ARBA00023043"/>
    </source>
</evidence>
<dbReference type="Pfam" id="PF12796">
    <property type="entry name" value="Ank_2"/>
    <property type="match status" value="2"/>
</dbReference>
<dbReference type="PROSITE" id="PS50088">
    <property type="entry name" value="ANK_REPEAT"/>
    <property type="match status" value="2"/>
</dbReference>
<protein>
    <recommendedName>
        <fullName evidence="5">DZIP3-like HEPN domain-containing protein</fullName>
    </recommendedName>
</protein>
<dbReference type="Proteomes" id="UP000507470">
    <property type="component" value="Unassembled WGS sequence"/>
</dbReference>
<feature type="domain" description="DZIP3-like HEPN" evidence="5">
    <location>
        <begin position="37"/>
        <end position="176"/>
    </location>
</feature>
<reference evidence="6 7" key="1">
    <citation type="submission" date="2020-06" db="EMBL/GenBank/DDBJ databases">
        <authorList>
            <person name="Li R."/>
            <person name="Bekaert M."/>
        </authorList>
    </citation>
    <scope>NUCLEOTIDE SEQUENCE [LARGE SCALE GENOMIC DNA]</scope>
    <source>
        <strain evidence="7">wild</strain>
    </source>
</reference>
<dbReference type="InterPro" id="IPR002110">
    <property type="entry name" value="Ankyrin_rpt"/>
</dbReference>
<keyword evidence="1" id="KW-0677">Repeat</keyword>
<evidence type="ECO:0000256" key="4">
    <source>
        <dbReference type="SAM" id="Coils"/>
    </source>
</evidence>
<evidence type="ECO:0000313" key="7">
    <source>
        <dbReference type="Proteomes" id="UP000507470"/>
    </source>
</evidence>
<dbReference type="OrthoDB" id="10013686at2759"/>